<evidence type="ECO:0000259" key="8">
    <source>
        <dbReference type="PROSITE" id="PS50928"/>
    </source>
</evidence>
<feature type="transmembrane region" description="Helical" evidence="7">
    <location>
        <begin position="140"/>
        <end position="160"/>
    </location>
</feature>
<proteinExistence type="inferred from homology"/>
<dbReference type="PANTHER" id="PTHR43744:SF9">
    <property type="entry name" value="POLYGALACTURONAN_RHAMNOGALACTURONAN TRANSPORT SYSTEM PERMEASE PROTEIN YTCP"/>
    <property type="match status" value="1"/>
</dbReference>
<feature type="transmembrane region" description="Helical" evidence="7">
    <location>
        <begin position="77"/>
        <end position="96"/>
    </location>
</feature>
<dbReference type="EMBL" id="CAKMMW010000004">
    <property type="protein sequence ID" value="CAH1202280.1"/>
    <property type="molecule type" value="Genomic_DNA"/>
</dbReference>
<dbReference type="RefSeq" id="WP_236286853.1">
    <property type="nucleotide sequence ID" value="NZ_CAKMMW010000004.1"/>
</dbReference>
<evidence type="ECO:0000313" key="9">
    <source>
        <dbReference type="EMBL" id="CAH1202280.1"/>
    </source>
</evidence>
<dbReference type="PROSITE" id="PS50928">
    <property type="entry name" value="ABC_TM1"/>
    <property type="match status" value="1"/>
</dbReference>
<dbReference type="Gene3D" id="1.10.3720.10">
    <property type="entry name" value="MetI-like"/>
    <property type="match status" value="1"/>
</dbReference>
<dbReference type="PANTHER" id="PTHR43744">
    <property type="entry name" value="ABC TRANSPORTER PERMEASE PROTEIN MG189-RELATED-RELATED"/>
    <property type="match status" value="1"/>
</dbReference>
<evidence type="ECO:0000313" key="10">
    <source>
        <dbReference type="Proteomes" id="UP000838821"/>
    </source>
</evidence>
<accession>A0ABN8G842</accession>
<comment type="similarity">
    <text evidence="7">Belongs to the binding-protein-dependent transport system permease family.</text>
</comment>
<evidence type="ECO:0000256" key="5">
    <source>
        <dbReference type="ARBA" id="ARBA00022989"/>
    </source>
</evidence>
<name>A0ABN8G842_9BACL</name>
<evidence type="ECO:0000256" key="3">
    <source>
        <dbReference type="ARBA" id="ARBA00022475"/>
    </source>
</evidence>
<evidence type="ECO:0000256" key="2">
    <source>
        <dbReference type="ARBA" id="ARBA00022448"/>
    </source>
</evidence>
<sequence>MKHTKGEKLFFGINYIILFLIGLSCVLPLIHIAAVSFSDKNAVASGSVGLWPVHFQLNYYKVLFEETPVFQALRNSVIITVVGTVLSLFTSVLAAYPLSKRYFIGRKFYSFVIIFTILFAGGIIPTYLLLKTLGLINSYWALWLTGLVSVWNMLVLRTFFEGLPEELDEASRIDGCSEWRLLMQIVLPLSIPVLAAISLFYAVSYWNAFNSVLIFISNSDKHNMSVLVQQIIQSETLLSEVTNTRPDLAIMLASDGLKSAGIVAITLPMLIIYPFMQRFFVKGMLIGAVKG</sequence>
<organism evidence="9 10">
    <name type="scientific">Paenibacillus allorhizoplanae</name>
    <dbReference type="NCBI Taxonomy" id="2905648"/>
    <lineage>
        <taxon>Bacteria</taxon>
        <taxon>Bacillati</taxon>
        <taxon>Bacillota</taxon>
        <taxon>Bacilli</taxon>
        <taxon>Bacillales</taxon>
        <taxon>Paenibacillaceae</taxon>
        <taxon>Paenibacillus</taxon>
    </lineage>
</organism>
<dbReference type="Proteomes" id="UP000838821">
    <property type="component" value="Unassembled WGS sequence"/>
</dbReference>
<keyword evidence="2 7" id="KW-0813">Transport</keyword>
<dbReference type="InterPro" id="IPR035906">
    <property type="entry name" value="MetI-like_sf"/>
</dbReference>
<dbReference type="SUPFAM" id="SSF161098">
    <property type="entry name" value="MetI-like"/>
    <property type="match status" value="1"/>
</dbReference>
<keyword evidence="4 7" id="KW-0812">Transmembrane</keyword>
<evidence type="ECO:0000256" key="7">
    <source>
        <dbReference type="RuleBase" id="RU363032"/>
    </source>
</evidence>
<evidence type="ECO:0000256" key="1">
    <source>
        <dbReference type="ARBA" id="ARBA00004651"/>
    </source>
</evidence>
<evidence type="ECO:0000256" key="6">
    <source>
        <dbReference type="ARBA" id="ARBA00023136"/>
    </source>
</evidence>
<dbReference type="Pfam" id="PF00528">
    <property type="entry name" value="BPD_transp_1"/>
    <property type="match status" value="1"/>
</dbReference>
<keyword evidence="5 7" id="KW-1133">Transmembrane helix</keyword>
<dbReference type="InterPro" id="IPR000515">
    <property type="entry name" value="MetI-like"/>
</dbReference>
<feature type="transmembrane region" description="Helical" evidence="7">
    <location>
        <begin position="181"/>
        <end position="203"/>
    </location>
</feature>
<evidence type="ECO:0000256" key="4">
    <source>
        <dbReference type="ARBA" id="ARBA00022692"/>
    </source>
</evidence>
<feature type="domain" description="ABC transmembrane type-1" evidence="8">
    <location>
        <begin position="73"/>
        <end position="276"/>
    </location>
</feature>
<keyword evidence="10" id="KW-1185">Reference proteome</keyword>
<feature type="transmembrane region" description="Helical" evidence="7">
    <location>
        <begin position="108"/>
        <end position="128"/>
    </location>
</feature>
<keyword evidence="3" id="KW-1003">Cell membrane</keyword>
<comment type="subcellular location">
    <subcellularLocation>
        <location evidence="1 7">Cell membrane</location>
        <topology evidence="1 7">Multi-pass membrane protein</topology>
    </subcellularLocation>
</comment>
<dbReference type="PROSITE" id="PS51257">
    <property type="entry name" value="PROKAR_LIPOPROTEIN"/>
    <property type="match status" value="1"/>
</dbReference>
<feature type="transmembrane region" description="Helical" evidence="7">
    <location>
        <begin position="12"/>
        <end position="34"/>
    </location>
</feature>
<comment type="caution">
    <text evidence="9">The sequence shown here is derived from an EMBL/GenBank/DDBJ whole genome shotgun (WGS) entry which is preliminary data.</text>
</comment>
<gene>
    <name evidence="9" type="ORF">PAECIP111891_02109</name>
</gene>
<protein>
    <recommendedName>
        <fullName evidence="8">ABC transmembrane type-1 domain-containing protein</fullName>
    </recommendedName>
</protein>
<reference evidence="9" key="1">
    <citation type="submission" date="2022-01" db="EMBL/GenBank/DDBJ databases">
        <authorList>
            <person name="Criscuolo A."/>
        </authorList>
    </citation>
    <scope>NUCLEOTIDE SEQUENCE</scope>
    <source>
        <strain evidence="9">CIP111891</strain>
    </source>
</reference>
<feature type="transmembrane region" description="Helical" evidence="7">
    <location>
        <begin position="256"/>
        <end position="276"/>
    </location>
</feature>
<dbReference type="CDD" id="cd06261">
    <property type="entry name" value="TM_PBP2"/>
    <property type="match status" value="1"/>
</dbReference>
<keyword evidence="6 7" id="KW-0472">Membrane</keyword>